<dbReference type="KEGG" id="gtt:GUITHDRAFT_48927"/>
<accession>L1JER8</accession>
<feature type="non-terminal residue" evidence="4">
    <location>
        <position position="316"/>
    </location>
</feature>
<dbReference type="SUPFAM" id="SSF50985">
    <property type="entry name" value="RCC1/BLIP-II"/>
    <property type="match status" value="1"/>
</dbReference>
<protein>
    <recommendedName>
        <fullName evidence="3">RCC1-like domain-containing protein</fullName>
    </recommendedName>
</protein>
<dbReference type="Pfam" id="PF00415">
    <property type="entry name" value="RCC1"/>
    <property type="match status" value="2"/>
</dbReference>
<dbReference type="Gene3D" id="2.130.10.30">
    <property type="entry name" value="Regulator of chromosome condensation 1/beta-lactamase-inhibitor protein II"/>
    <property type="match status" value="2"/>
</dbReference>
<dbReference type="PROSITE" id="PS50012">
    <property type="entry name" value="RCC1_3"/>
    <property type="match status" value="5"/>
</dbReference>
<dbReference type="HOGENOM" id="CLU_005210_0_3_1"/>
<dbReference type="GeneID" id="17303409"/>
<dbReference type="PaxDb" id="55529-EKX46605"/>
<dbReference type="InterPro" id="IPR051625">
    <property type="entry name" value="Signaling_Regulatory_Domain"/>
</dbReference>
<dbReference type="EnsemblProtists" id="EKX46605">
    <property type="protein sequence ID" value="EKX46605"/>
    <property type="gene ID" value="GUITHDRAFT_48927"/>
</dbReference>
<evidence type="ECO:0000256" key="1">
    <source>
        <dbReference type="ARBA" id="ARBA00022737"/>
    </source>
</evidence>
<reference evidence="6" key="2">
    <citation type="submission" date="2012-11" db="EMBL/GenBank/DDBJ databases">
        <authorList>
            <person name="Kuo A."/>
            <person name="Curtis B.A."/>
            <person name="Tanifuji G."/>
            <person name="Burki F."/>
            <person name="Gruber A."/>
            <person name="Irimia M."/>
            <person name="Maruyama S."/>
            <person name="Arias M.C."/>
            <person name="Ball S.G."/>
            <person name="Gile G.H."/>
            <person name="Hirakawa Y."/>
            <person name="Hopkins J.F."/>
            <person name="Rensing S.A."/>
            <person name="Schmutz J."/>
            <person name="Symeonidi A."/>
            <person name="Elias M."/>
            <person name="Eveleigh R.J."/>
            <person name="Herman E.K."/>
            <person name="Klute M.J."/>
            <person name="Nakayama T."/>
            <person name="Obornik M."/>
            <person name="Reyes-Prieto A."/>
            <person name="Armbrust E.V."/>
            <person name="Aves S.J."/>
            <person name="Beiko R.G."/>
            <person name="Coutinho P."/>
            <person name="Dacks J.B."/>
            <person name="Durnford D.G."/>
            <person name="Fast N.M."/>
            <person name="Green B.R."/>
            <person name="Grisdale C."/>
            <person name="Hempe F."/>
            <person name="Henrissat B."/>
            <person name="Hoppner M.P."/>
            <person name="Ishida K.-I."/>
            <person name="Kim E."/>
            <person name="Koreny L."/>
            <person name="Kroth P.G."/>
            <person name="Liu Y."/>
            <person name="Malik S.-B."/>
            <person name="Maier U.G."/>
            <person name="McRose D."/>
            <person name="Mock T."/>
            <person name="Neilson J.A."/>
            <person name="Onodera N.T."/>
            <person name="Poole A.M."/>
            <person name="Pritham E.J."/>
            <person name="Richards T.A."/>
            <person name="Rocap G."/>
            <person name="Roy S.W."/>
            <person name="Sarai C."/>
            <person name="Schaack S."/>
            <person name="Shirato S."/>
            <person name="Slamovits C.H."/>
            <person name="Spencer D.F."/>
            <person name="Suzuki S."/>
            <person name="Worden A.Z."/>
            <person name="Zauner S."/>
            <person name="Barry K."/>
            <person name="Bell C."/>
            <person name="Bharti A.K."/>
            <person name="Crow J.A."/>
            <person name="Grimwood J."/>
            <person name="Kramer R."/>
            <person name="Lindquist E."/>
            <person name="Lucas S."/>
            <person name="Salamov A."/>
            <person name="McFadden G.I."/>
            <person name="Lane C.E."/>
            <person name="Keeling P.J."/>
            <person name="Gray M.W."/>
            <person name="Grigoriev I.V."/>
            <person name="Archibald J.M."/>
        </authorList>
    </citation>
    <scope>NUCLEOTIDE SEQUENCE</scope>
    <source>
        <strain evidence="6">CCMP2712</strain>
    </source>
</reference>
<gene>
    <name evidence="4" type="ORF">GUITHDRAFT_48927</name>
</gene>
<evidence type="ECO:0000313" key="6">
    <source>
        <dbReference type="Proteomes" id="UP000011087"/>
    </source>
</evidence>
<feature type="non-terminal residue" evidence="4">
    <location>
        <position position="1"/>
    </location>
</feature>
<dbReference type="AlphaFoldDB" id="L1JER8"/>
<reference evidence="4 6" key="1">
    <citation type="journal article" date="2012" name="Nature">
        <title>Algal genomes reveal evolutionary mosaicism and the fate of nucleomorphs.</title>
        <authorList>
            <consortium name="DOE Joint Genome Institute"/>
            <person name="Curtis B.A."/>
            <person name="Tanifuji G."/>
            <person name="Burki F."/>
            <person name="Gruber A."/>
            <person name="Irimia M."/>
            <person name="Maruyama S."/>
            <person name="Arias M.C."/>
            <person name="Ball S.G."/>
            <person name="Gile G.H."/>
            <person name="Hirakawa Y."/>
            <person name="Hopkins J.F."/>
            <person name="Kuo A."/>
            <person name="Rensing S.A."/>
            <person name="Schmutz J."/>
            <person name="Symeonidi A."/>
            <person name="Elias M."/>
            <person name="Eveleigh R.J."/>
            <person name="Herman E.K."/>
            <person name="Klute M.J."/>
            <person name="Nakayama T."/>
            <person name="Obornik M."/>
            <person name="Reyes-Prieto A."/>
            <person name="Armbrust E.V."/>
            <person name="Aves S.J."/>
            <person name="Beiko R.G."/>
            <person name="Coutinho P."/>
            <person name="Dacks J.B."/>
            <person name="Durnford D.G."/>
            <person name="Fast N.M."/>
            <person name="Green B.R."/>
            <person name="Grisdale C.J."/>
            <person name="Hempel F."/>
            <person name="Henrissat B."/>
            <person name="Hoppner M.P."/>
            <person name="Ishida K."/>
            <person name="Kim E."/>
            <person name="Koreny L."/>
            <person name="Kroth P.G."/>
            <person name="Liu Y."/>
            <person name="Malik S.B."/>
            <person name="Maier U.G."/>
            <person name="McRose D."/>
            <person name="Mock T."/>
            <person name="Neilson J.A."/>
            <person name="Onodera N.T."/>
            <person name="Poole A.M."/>
            <person name="Pritham E.J."/>
            <person name="Richards T.A."/>
            <person name="Rocap G."/>
            <person name="Roy S.W."/>
            <person name="Sarai C."/>
            <person name="Schaack S."/>
            <person name="Shirato S."/>
            <person name="Slamovits C.H."/>
            <person name="Spencer D.F."/>
            <person name="Suzuki S."/>
            <person name="Worden A.Z."/>
            <person name="Zauner S."/>
            <person name="Barry K."/>
            <person name="Bell C."/>
            <person name="Bharti A.K."/>
            <person name="Crow J.A."/>
            <person name="Grimwood J."/>
            <person name="Kramer R."/>
            <person name="Lindquist E."/>
            <person name="Lucas S."/>
            <person name="Salamov A."/>
            <person name="McFadden G.I."/>
            <person name="Lane C.E."/>
            <person name="Keeling P.J."/>
            <person name="Gray M.W."/>
            <person name="Grigoriev I.V."/>
            <person name="Archibald J.M."/>
        </authorList>
    </citation>
    <scope>NUCLEOTIDE SEQUENCE</scope>
    <source>
        <strain evidence="4 6">CCMP2712</strain>
    </source>
</reference>
<feature type="repeat" description="RCC1" evidence="2">
    <location>
        <begin position="256"/>
        <end position="309"/>
    </location>
</feature>
<name>L1JER8_GUITC</name>
<feature type="repeat" description="RCC1" evidence="2">
    <location>
        <begin position="204"/>
        <end position="255"/>
    </location>
</feature>
<dbReference type="InterPro" id="IPR000408">
    <property type="entry name" value="Reg_chr_condens"/>
</dbReference>
<feature type="domain" description="RCC1-like" evidence="3">
    <location>
        <begin position="1"/>
        <end position="199"/>
    </location>
</feature>
<sequence>VYFWGQAGSAVGEQVSSSTPRMLKKAMGRQVRDVACGLVHSAMVMGSGEVLCWGENKYGQCGTGTQEQTEHPTFVGSLFGVACMSVSCGGAHTVVVSEDGRVFSWGLGANGQLGHGSRDNLTTPSVVQAMRGRDVLAVTCGVGHTVIVLAGGELYTCGWNKNGQCGVGSTSDLLSPQCVESLRGEGVQHASCGAGHTAVVTGGGEVFTFGSGSCGQLGHGDCQDLSMPRRVGALVGIVMSMVACGEEYTVCAAFDHRVFGFGLNNVGQLGASSTSHPYLSEPRQMEFLKEEEVELCKCNQSEVIALTRRGALRAWG</sequence>
<feature type="repeat" description="RCC1" evidence="2">
    <location>
        <begin position="48"/>
        <end position="99"/>
    </location>
</feature>
<dbReference type="Pfam" id="PF25390">
    <property type="entry name" value="WD40_RLD"/>
    <property type="match status" value="1"/>
</dbReference>
<proteinExistence type="predicted"/>
<dbReference type="eggNOG" id="KOG1426">
    <property type="taxonomic scope" value="Eukaryota"/>
</dbReference>
<feature type="repeat" description="RCC1" evidence="2">
    <location>
        <begin position="100"/>
        <end position="151"/>
    </location>
</feature>
<dbReference type="PROSITE" id="PS00626">
    <property type="entry name" value="RCC1_2"/>
    <property type="match status" value="1"/>
</dbReference>
<keyword evidence="1" id="KW-0677">Repeat</keyword>
<feature type="repeat" description="RCC1" evidence="2">
    <location>
        <begin position="152"/>
        <end position="203"/>
    </location>
</feature>
<organism evidence="4">
    <name type="scientific">Guillardia theta (strain CCMP2712)</name>
    <name type="common">Cryptophyte</name>
    <dbReference type="NCBI Taxonomy" id="905079"/>
    <lineage>
        <taxon>Eukaryota</taxon>
        <taxon>Cryptophyceae</taxon>
        <taxon>Pyrenomonadales</taxon>
        <taxon>Geminigeraceae</taxon>
        <taxon>Guillardia</taxon>
    </lineage>
</organism>
<evidence type="ECO:0000313" key="4">
    <source>
        <dbReference type="EMBL" id="EKX46605.1"/>
    </source>
</evidence>
<evidence type="ECO:0000256" key="2">
    <source>
        <dbReference type="PROSITE-ProRule" id="PRU00235"/>
    </source>
</evidence>
<dbReference type="OrthoDB" id="5370059at2759"/>
<dbReference type="STRING" id="905079.L1JER8"/>
<evidence type="ECO:0000313" key="5">
    <source>
        <dbReference type="EnsemblProtists" id="EKX46605"/>
    </source>
</evidence>
<dbReference type="InterPro" id="IPR058923">
    <property type="entry name" value="RCC1-like_dom"/>
</dbReference>
<dbReference type="OMA" id="LCATQGH"/>
<dbReference type="RefSeq" id="XP_005833585.1">
    <property type="nucleotide sequence ID" value="XM_005833528.1"/>
</dbReference>
<dbReference type="InterPro" id="IPR009091">
    <property type="entry name" value="RCC1/BLIP-II"/>
</dbReference>
<evidence type="ECO:0000259" key="3">
    <source>
        <dbReference type="Pfam" id="PF25390"/>
    </source>
</evidence>
<dbReference type="EMBL" id="JH992993">
    <property type="protein sequence ID" value="EKX46605.1"/>
    <property type="molecule type" value="Genomic_DNA"/>
</dbReference>
<dbReference type="Proteomes" id="UP000011087">
    <property type="component" value="Unassembled WGS sequence"/>
</dbReference>
<keyword evidence="6" id="KW-1185">Reference proteome</keyword>
<reference evidence="5" key="3">
    <citation type="submission" date="2016-03" db="UniProtKB">
        <authorList>
            <consortium name="EnsemblProtists"/>
        </authorList>
    </citation>
    <scope>IDENTIFICATION</scope>
</reference>
<dbReference type="PRINTS" id="PR00633">
    <property type="entry name" value="RCCNDNSATION"/>
</dbReference>
<dbReference type="PANTHER" id="PTHR22872">
    <property type="entry name" value="BTK-BINDING PROTEIN-RELATED"/>
    <property type="match status" value="1"/>
</dbReference>